<dbReference type="Pfam" id="PF13041">
    <property type="entry name" value="PPR_2"/>
    <property type="match status" value="1"/>
</dbReference>
<keyword evidence="1" id="KW-0677">Repeat</keyword>
<dbReference type="EMBL" id="JARAOO010000003">
    <property type="protein sequence ID" value="KAJ7977042.1"/>
    <property type="molecule type" value="Genomic_DNA"/>
</dbReference>
<dbReference type="FunFam" id="1.25.40.10:FF:001139">
    <property type="entry name" value="Uncharacterized protein"/>
    <property type="match status" value="1"/>
</dbReference>
<dbReference type="Proteomes" id="UP001163823">
    <property type="component" value="Chromosome 3"/>
</dbReference>
<accession>A0AAD7Q981</accession>
<dbReference type="Pfam" id="PF01535">
    <property type="entry name" value="PPR"/>
    <property type="match status" value="1"/>
</dbReference>
<dbReference type="PROSITE" id="PS51375">
    <property type="entry name" value="PPR"/>
    <property type="match status" value="2"/>
</dbReference>
<reference evidence="3" key="1">
    <citation type="journal article" date="2023" name="Science">
        <title>Elucidation of the pathway for biosynthesis of saponin adjuvants from the soapbark tree.</title>
        <authorList>
            <person name="Reed J."/>
            <person name="Orme A."/>
            <person name="El-Demerdash A."/>
            <person name="Owen C."/>
            <person name="Martin L.B.B."/>
            <person name="Misra R.C."/>
            <person name="Kikuchi S."/>
            <person name="Rejzek M."/>
            <person name="Martin A.C."/>
            <person name="Harkess A."/>
            <person name="Leebens-Mack J."/>
            <person name="Louveau T."/>
            <person name="Stephenson M.J."/>
            <person name="Osbourn A."/>
        </authorList>
    </citation>
    <scope>NUCLEOTIDE SEQUENCE</scope>
    <source>
        <strain evidence="3">S10</strain>
    </source>
</reference>
<dbReference type="NCBIfam" id="TIGR00756">
    <property type="entry name" value="PPR"/>
    <property type="match status" value="1"/>
</dbReference>
<evidence type="ECO:0000313" key="3">
    <source>
        <dbReference type="EMBL" id="KAJ7977042.1"/>
    </source>
</evidence>
<protein>
    <submittedName>
        <fullName evidence="3">Pentatricopeptide repeat-containing protein</fullName>
    </submittedName>
</protein>
<dbReference type="KEGG" id="qsa:O6P43_006735"/>
<dbReference type="InterPro" id="IPR002885">
    <property type="entry name" value="PPR_rpt"/>
</dbReference>
<name>A0AAD7Q981_QUISA</name>
<dbReference type="InterPro" id="IPR011990">
    <property type="entry name" value="TPR-like_helical_dom_sf"/>
</dbReference>
<feature type="repeat" description="PPR" evidence="2">
    <location>
        <begin position="93"/>
        <end position="127"/>
    </location>
</feature>
<sequence length="215" mass="23817">MLRSSALHKENWVSSSPHLHRGGLRVDVRFLSQAVSSCGSKRDLWSGVQYHCLAIITGFVANVYVGSSLISLYSNCTLVDNAYRVFEEMPVRNVVSWTAIIAGFAQEWQIDVCLELFHGMRTLALKPNDFTYTSLLSACTGSGALGHGRSAHCQVIHMGFHSYIHISNALIAMYCKCGSIQDAFYMFKKMDSKDVVSWNSMIAGIRPAWACSGSY</sequence>
<feature type="repeat" description="PPR" evidence="2">
    <location>
        <begin position="163"/>
        <end position="197"/>
    </location>
</feature>
<organism evidence="3 4">
    <name type="scientific">Quillaja saponaria</name>
    <name type="common">Soap bark tree</name>
    <dbReference type="NCBI Taxonomy" id="32244"/>
    <lineage>
        <taxon>Eukaryota</taxon>
        <taxon>Viridiplantae</taxon>
        <taxon>Streptophyta</taxon>
        <taxon>Embryophyta</taxon>
        <taxon>Tracheophyta</taxon>
        <taxon>Spermatophyta</taxon>
        <taxon>Magnoliopsida</taxon>
        <taxon>eudicotyledons</taxon>
        <taxon>Gunneridae</taxon>
        <taxon>Pentapetalae</taxon>
        <taxon>rosids</taxon>
        <taxon>fabids</taxon>
        <taxon>Fabales</taxon>
        <taxon>Quillajaceae</taxon>
        <taxon>Quillaja</taxon>
    </lineage>
</organism>
<proteinExistence type="predicted"/>
<evidence type="ECO:0000256" key="2">
    <source>
        <dbReference type="PROSITE-ProRule" id="PRU00708"/>
    </source>
</evidence>
<dbReference type="InterPro" id="IPR050421">
    <property type="entry name" value="PPR"/>
</dbReference>
<evidence type="ECO:0000256" key="1">
    <source>
        <dbReference type="ARBA" id="ARBA00022737"/>
    </source>
</evidence>
<evidence type="ECO:0000313" key="4">
    <source>
        <dbReference type="Proteomes" id="UP001163823"/>
    </source>
</evidence>
<dbReference type="AlphaFoldDB" id="A0AAD7Q981"/>
<gene>
    <name evidence="3" type="ORF">O6P43_006735</name>
</gene>
<dbReference type="Gene3D" id="1.25.40.10">
    <property type="entry name" value="Tetratricopeptide repeat domain"/>
    <property type="match status" value="2"/>
</dbReference>
<keyword evidence="4" id="KW-1185">Reference proteome</keyword>
<dbReference type="PANTHER" id="PTHR47928">
    <property type="entry name" value="REPEAT-CONTAINING PROTEIN, PUTATIVE-RELATED"/>
    <property type="match status" value="1"/>
</dbReference>
<comment type="caution">
    <text evidence="3">The sequence shown here is derived from an EMBL/GenBank/DDBJ whole genome shotgun (WGS) entry which is preliminary data.</text>
</comment>
<dbReference type="PANTHER" id="PTHR47928:SF145">
    <property type="entry name" value="OS02G0555100 PROTEIN"/>
    <property type="match status" value="1"/>
</dbReference>